<dbReference type="RefSeq" id="WP_072285517.1">
    <property type="nucleotide sequence ID" value="NZ_CP015455.1"/>
</dbReference>
<evidence type="ECO:0000256" key="3">
    <source>
        <dbReference type="ARBA" id="ARBA00016507"/>
    </source>
</evidence>
<gene>
    <name evidence="10" type="ORF">A7E75_00715</name>
</gene>
<sequence length="232" mass="25552">MIHPCDARDLKRLQLRDLGEGMPADNFVPFEPVVAPEAEAARPSHAPAPPIEPQEQRAAAPASEEENRCALEAAYRQGREDALREAREQFGHASDMLAQALEEVSQMRGSLLQNSSNDMLRLVMSIVRQVLHAEISVNPRIIAETIDRALKMAVRADYYHVRVNPADLEVVTERKPLFLAAINGLQNLSFQADPAVGRGGCLLESEFGDVDATIDGQLDQIHRSLLATLDQS</sequence>
<evidence type="ECO:0000256" key="7">
    <source>
        <dbReference type="ARBA" id="ARBA00023225"/>
    </source>
</evidence>
<dbReference type="InterPro" id="IPR018035">
    <property type="entry name" value="Flagellar_FliH/T3SS_HrpE"/>
</dbReference>
<dbReference type="EMBL" id="CP015518">
    <property type="protein sequence ID" value="APG23708.1"/>
    <property type="molecule type" value="Genomic_DNA"/>
</dbReference>
<evidence type="ECO:0000256" key="8">
    <source>
        <dbReference type="SAM" id="MobiDB-lite"/>
    </source>
</evidence>
<keyword evidence="5" id="KW-1005">Bacterial flagellum biogenesis</keyword>
<evidence type="ECO:0000256" key="5">
    <source>
        <dbReference type="ARBA" id="ARBA00022795"/>
    </source>
</evidence>
<evidence type="ECO:0000313" key="10">
    <source>
        <dbReference type="EMBL" id="APG23708.1"/>
    </source>
</evidence>
<dbReference type="GO" id="GO:0005829">
    <property type="term" value="C:cytosol"/>
    <property type="evidence" value="ECO:0007669"/>
    <property type="project" value="TreeGrafter"/>
</dbReference>
<dbReference type="AlphaFoldDB" id="A0A1L3GDD0"/>
<dbReference type="GO" id="GO:0044781">
    <property type="term" value="P:bacterial-type flagellum organization"/>
    <property type="evidence" value="ECO:0007669"/>
    <property type="project" value="UniProtKB-KW"/>
</dbReference>
<reference evidence="10 11" key="1">
    <citation type="journal article" date="2017" name="Genome Announc.">
        <title>Complete Genome Sequences of Two Acetylene-Fermenting Pelobacter acetylenicus Strains.</title>
        <authorList>
            <person name="Sutton J.M."/>
            <person name="Baesman S.M."/>
            <person name="Fierst J.L."/>
            <person name="Poret-Peterson A.T."/>
            <person name="Oremland R.S."/>
            <person name="Dunlap D.S."/>
            <person name="Akob D.M."/>
        </authorList>
    </citation>
    <scope>NUCLEOTIDE SEQUENCE [LARGE SCALE GENOMIC DNA]</scope>
    <source>
        <strain evidence="10 11">DSM 3247</strain>
    </source>
</reference>
<dbReference type="STRING" id="29542.A6070_09325"/>
<evidence type="ECO:0000256" key="4">
    <source>
        <dbReference type="ARBA" id="ARBA00022448"/>
    </source>
</evidence>
<proteinExistence type="inferred from homology"/>
<dbReference type="KEGG" id="pace:A6070_09325"/>
<dbReference type="PANTHER" id="PTHR34982">
    <property type="entry name" value="YOP PROTEINS TRANSLOCATION PROTEIN L"/>
    <property type="match status" value="1"/>
</dbReference>
<feature type="domain" description="Flagellar assembly protein FliH/Type III secretion system HrpE" evidence="9">
    <location>
        <begin position="93"/>
        <end position="221"/>
    </location>
</feature>
<comment type="similarity">
    <text evidence="2">Belongs to the FliH family.</text>
</comment>
<dbReference type="Proteomes" id="UP000182264">
    <property type="component" value="Chromosome"/>
</dbReference>
<evidence type="ECO:0000313" key="11">
    <source>
        <dbReference type="Proteomes" id="UP000182264"/>
    </source>
</evidence>
<protein>
    <recommendedName>
        <fullName evidence="3">Flagellar assembly protein FliH</fullName>
    </recommendedName>
</protein>
<dbReference type="Pfam" id="PF02108">
    <property type="entry name" value="FliH"/>
    <property type="match status" value="1"/>
</dbReference>
<dbReference type="GO" id="GO:0015031">
    <property type="term" value="P:protein transport"/>
    <property type="evidence" value="ECO:0007669"/>
    <property type="project" value="UniProtKB-KW"/>
</dbReference>
<accession>A0A1L3GDD0</accession>
<comment type="function">
    <text evidence="1">Needed for flagellar regrowth and assembly.</text>
</comment>
<dbReference type="InterPro" id="IPR051472">
    <property type="entry name" value="T3SS_Stator/FliH"/>
</dbReference>
<keyword evidence="6" id="KW-0653">Protein transport</keyword>
<evidence type="ECO:0000256" key="1">
    <source>
        <dbReference type="ARBA" id="ARBA00003041"/>
    </source>
</evidence>
<evidence type="ECO:0000256" key="2">
    <source>
        <dbReference type="ARBA" id="ARBA00006602"/>
    </source>
</evidence>
<name>A0A1L3GDD0_SYNAC</name>
<keyword evidence="4" id="KW-0813">Transport</keyword>
<evidence type="ECO:0000259" key="9">
    <source>
        <dbReference type="Pfam" id="PF02108"/>
    </source>
</evidence>
<keyword evidence="7" id="KW-1006">Bacterial flagellum protein export</keyword>
<dbReference type="PANTHER" id="PTHR34982:SF1">
    <property type="entry name" value="FLAGELLAR ASSEMBLY PROTEIN FLIH"/>
    <property type="match status" value="1"/>
</dbReference>
<organism evidence="10 11">
    <name type="scientific">Syntrophotalea acetylenica</name>
    <name type="common">Pelobacter acetylenicus</name>
    <dbReference type="NCBI Taxonomy" id="29542"/>
    <lineage>
        <taxon>Bacteria</taxon>
        <taxon>Pseudomonadati</taxon>
        <taxon>Thermodesulfobacteriota</taxon>
        <taxon>Desulfuromonadia</taxon>
        <taxon>Desulfuromonadales</taxon>
        <taxon>Syntrophotaleaceae</taxon>
        <taxon>Syntrophotalea</taxon>
    </lineage>
</organism>
<dbReference type="OrthoDB" id="9786263at2"/>
<feature type="region of interest" description="Disordered" evidence="8">
    <location>
        <begin position="38"/>
        <end position="66"/>
    </location>
</feature>
<evidence type="ECO:0000256" key="6">
    <source>
        <dbReference type="ARBA" id="ARBA00022927"/>
    </source>
</evidence>
<keyword evidence="11" id="KW-1185">Reference proteome</keyword>